<dbReference type="Proteomes" id="UP001221898">
    <property type="component" value="Unassembled WGS sequence"/>
</dbReference>
<protein>
    <submittedName>
        <fullName evidence="2">Uncharacterized protein</fullName>
    </submittedName>
</protein>
<evidence type="ECO:0000256" key="1">
    <source>
        <dbReference type="SAM" id="MobiDB-lite"/>
    </source>
</evidence>
<comment type="caution">
    <text evidence="2">The sequence shown here is derived from an EMBL/GenBank/DDBJ whole genome shotgun (WGS) entry which is preliminary data.</text>
</comment>
<organism evidence="2 3">
    <name type="scientific">Aldrovandia affinis</name>
    <dbReference type="NCBI Taxonomy" id="143900"/>
    <lineage>
        <taxon>Eukaryota</taxon>
        <taxon>Metazoa</taxon>
        <taxon>Chordata</taxon>
        <taxon>Craniata</taxon>
        <taxon>Vertebrata</taxon>
        <taxon>Euteleostomi</taxon>
        <taxon>Actinopterygii</taxon>
        <taxon>Neopterygii</taxon>
        <taxon>Teleostei</taxon>
        <taxon>Notacanthiformes</taxon>
        <taxon>Halosauridae</taxon>
        <taxon>Aldrovandia</taxon>
    </lineage>
</organism>
<evidence type="ECO:0000313" key="2">
    <source>
        <dbReference type="EMBL" id="KAJ8358028.1"/>
    </source>
</evidence>
<proteinExistence type="predicted"/>
<gene>
    <name evidence="2" type="ORF">AAFF_G00042710</name>
</gene>
<evidence type="ECO:0000313" key="3">
    <source>
        <dbReference type="Proteomes" id="UP001221898"/>
    </source>
</evidence>
<dbReference type="EMBL" id="JAINUG010001228">
    <property type="protein sequence ID" value="KAJ8358028.1"/>
    <property type="molecule type" value="Genomic_DNA"/>
</dbReference>
<keyword evidence="3" id="KW-1185">Reference proteome</keyword>
<sequence length="185" mass="20923">MSFVRSHTFLQKDQSLSPSQADGQTVPQSAYTASYRVCILLSSPYEDSADKDKGVYLQESTEGGQLGSACRTIFRCQRRGSRRTMELPVCCSKGRGLPTLPAVPGAHGDMDHSAEHDHPCCSLRCLHLLTHSMTHRYRWKDRYTDFPPVEILVLFLFLTSHPPLNFMLSRSLFHVNCTSLFFITH</sequence>
<name>A0AAD7R2P8_9TELE</name>
<accession>A0AAD7R2P8</accession>
<feature type="compositionally biased region" description="Polar residues" evidence="1">
    <location>
        <begin position="8"/>
        <end position="25"/>
    </location>
</feature>
<feature type="region of interest" description="Disordered" evidence="1">
    <location>
        <begin position="1"/>
        <end position="25"/>
    </location>
</feature>
<dbReference type="AlphaFoldDB" id="A0AAD7R2P8"/>
<reference evidence="2" key="1">
    <citation type="journal article" date="2023" name="Science">
        <title>Genome structures resolve the early diversification of teleost fishes.</title>
        <authorList>
            <person name="Parey E."/>
            <person name="Louis A."/>
            <person name="Montfort J."/>
            <person name="Bouchez O."/>
            <person name="Roques C."/>
            <person name="Iampietro C."/>
            <person name="Lluch J."/>
            <person name="Castinel A."/>
            <person name="Donnadieu C."/>
            <person name="Desvignes T."/>
            <person name="Floi Bucao C."/>
            <person name="Jouanno E."/>
            <person name="Wen M."/>
            <person name="Mejri S."/>
            <person name="Dirks R."/>
            <person name="Jansen H."/>
            <person name="Henkel C."/>
            <person name="Chen W.J."/>
            <person name="Zahm M."/>
            <person name="Cabau C."/>
            <person name="Klopp C."/>
            <person name="Thompson A.W."/>
            <person name="Robinson-Rechavi M."/>
            <person name="Braasch I."/>
            <person name="Lecointre G."/>
            <person name="Bobe J."/>
            <person name="Postlethwait J.H."/>
            <person name="Berthelot C."/>
            <person name="Roest Crollius H."/>
            <person name="Guiguen Y."/>
        </authorList>
    </citation>
    <scope>NUCLEOTIDE SEQUENCE</scope>
    <source>
        <strain evidence="2">NC1722</strain>
    </source>
</reference>